<proteinExistence type="predicted"/>
<accession>A0A7S1GH64</accession>
<dbReference type="EMBL" id="HBFW01001794">
    <property type="protein sequence ID" value="CAD8930128.1"/>
    <property type="molecule type" value="Transcribed_RNA"/>
</dbReference>
<name>A0A7S1GH64_CYCTE</name>
<reference evidence="1" key="1">
    <citation type="submission" date="2021-01" db="EMBL/GenBank/DDBJ databases">
        <authorList>
            <person name="Corre E."/>
            <person name="Pelletier E."/>
            <person name="Niang G."/>
            <person name="Scheremetjew M."/>
            <person name="Finn R."/>
            <person name="Kale V."/>
            <person name="Holt S."/>
            <person name="Cochrane G."/>
            <person name="Meng A."/>
            <person name="Brown T."/>
            <person name="Cohen L."/>
        </authorList>
    </citation>
    <scope>NUCLEOTIDE SEQUENCE</scope>
    <source>
        <strain evidence="1">ECT3854</strain>
    </source>
</reference>
<dbReference type="AlphaFoldDB" id="A0A7S1GH64"/>
<gene>
    <name evidence="1" type="ORF">CTEN0397_LOCUS1148</name>
</gene>
<organism evidence="1">
    <name type="scientific">Cyclophora tenuis</name>
    <name type="common">Marine diatom</name>
    <dbReference type="NCBI Taxonomy" id="216820"/>
    <lineage>
        <taxon>Eukaryota</taxon>
        <taxon>Sar</taxon>
        <taxon>Stramenopiles</taxon>
        <taxon>Ochrophyta</taxon>
        <taxon>Bacillariophyta</taxon>
        <taxon>Fragilariophyceae</taxon>
        <taxon>Fragilariophycidae</taxon>
        <taxon>Cyclophorales</taxon>
        <taxon>Cyclophoraceae</taxon>
        <taxon>Cyclophora</taxon>
    </lineage>
</organism>
<evidence type="ECO:0000313" key="1">
    <source>
        <dbReference type="EMBL" id="CAD8930128.1"/>
    </source>
</evidence>
<sequence length="168" mass="18944">MVMYSRAALEKIMPGLRRNALVTQARAFDAPRIGQSVQVLNWMYSIPAVLVPMAMGKPDNPLQTTTTTTSNTTWNSSQWLGVAGVSATIVGNRYTMHECHEHFSTTTQSLSTRAGPYSYVWHRVTGFHQTRLYEMQGDPSNWDDDWYTMNTTDCMMINQTTLSGPKNL</sequence>
<protein>
    <submittedName>
        <fullName evidence="1">Uncharacterized protein</fullName>
    </submittedName>
</protein>